<dbReference type="GO" id="GO:0016787">
    <property type="term" value="F:hydrolase activity"/>
    <property type="evidence" value="ECO:0007669"/>
    <property type="project" value="UniProtKB-KW"/>
</dbReference>
<dbReference type="RefSeq" id="WP_125983470.1">
    <property type="nucleotide sequence ID" value="NZ_NGJS01000004.1"/>
</dbReference>
<dbReference type="InterPro" id="IPR050789">
    <property type="entry name" value="Diverse_Enzym_Activities"/>
</dbReference>
<evidence type="ECO:0000313" key="3">
    <source>
        <dbReference type="EMBL" id="RST99531.1"/>
    </source>
</evidence>
<reference evidence="3 4" key="1">
    <citation type="submission" date="2017-05" db="EMBL/GenBank/DDBJ databases">
        <title>Vagococcus spp. assemblies.</title>
        <authorList>
            <person name="Gulvik C.A."/>
        </authorList>
    </citation>
    <scope>NUCLEOTIDE SEQUENCE [LARGE SCALE GENOMIC DNA]</scope>
    <source>
        <strain evidence="3 4">SS1995</strain>
    </source>
</reference>
<sequence>MYSELQSKIKLYCELGVFPGASYAFIKNNKIEKYYVGAKQLVPVIEQISPGILYDMASLTKVICTNTVILHLWEQGKVALDTPITTYLPEWHDTYVTLRHLLTHTSSINPFILNRNQLDQQELKAALLSLKPGMDIGRKVTYTDTGTILIGFIIEHFYQKSVQKVFEDNVLSPLGMTRSTFHPNNLKDVAPTEYSQKRGLIQGVVHDPKASVLKEHCGSAGLFSTLDDTTLFAQMMLQQGCAVNGTQILQKATVDALFDDWTLGKFGKRSLGWDLLQANDGHWMLYHTGYTGTWLIIDVVMQEAFVFLSNRVHPRDNRDEYLKRRDELIGLYNKLKTQE</sequence>
<dbReference type="Pfam" id="PF00144">
    <property type="entry name" value="Beta-lactamase"/>
    <property type="match status" value="1"/>
</dbReference>
<dbReference type="InterPro" id="IPR012338">
    <property type="entry name" value="Beta-lactam/transpept-like"/>
</dbReference>
<dbReference type="Gene3D" id="3.40.710.10">
    <property type="entry name" value="DD-peptidase/beta-lactamase superfamily"/>
    <property type="match status" value="1"/>
</dbReference>
<proteinExistence type="predicted"/>
<dbReference type="PANTHER" id="PTHR43283">
    <property type="entry name" value="BETA-LACTAMASE-RELATED"/>
    <property type="match status" value="1"/>
</dbReference>
<evidence type="ECO:0000256" key="1">
    <source>
        <dbReference type="ARBA" id="ARBA00022801"/>
    </source>
</evidence>
<evidence type="ECO:0000259" key="2">
    <source>
        <dbReference type="Pfam" id="PF00144"/>
    </source>
</evidence>
<name>A0A429ZZR3_9ENTE</name>
<feature type="domain" description="Beta-lactamase-related" evidence="2">
    <location>
        <begin position="18"/>
        <end position="321"/>
    </location>
</feature>
<dbReference type="OrthoDB" id="9803467at2"/>
<dbReference type="InterPro" id="IPR001466">
    <property type="entry name" value="Beta-lactam-related"/>
</dbReference>
<accession>A0A429ZZR3</accession>
<dbReference type="Proteomes" id="UP000287857">
    <property type="component" value="Unassembled WGS sequence"/>
</dbReference>
<comment type="caution">
    <text evidence="3">The sequence shown here is derived from an EMBL/GenBank/DDBJ whole genome shotgun (WGS) entry which is preliminary data.</text>
</comment>
<keyword evidence="4" id="KW-1185">Reference proteome</keyword>
<dbReference type="PANTHER" id="PTHR43283:SF11">
    <property type="entry name" value="BETA-LACTAMASE-RELATED DOMAIN-CONTAINING PROTEIN"/>
    <property type="match status" value="1"/>
</dbReference>
<gene>
    <name evidence="3" type="ORF">CBF37_04180</name>
</gene>
<dbReference type="AlphaFoldDB" id="A0A429ZZR3"/>
<dbReference type="EMBL" id="NGJS01000004">
    <property type="protein sequence ID" value="RST99531.1"/>
    <property type="molecule type" value="Genomic_DNA"/>
</dbReference>
<evidence type="ECO:0000313" key="4">
    <source>
        <dbReference type="Proteomes" id="UP000287857"/>
    </source>
</evidence>
<dbReference type="SUPFAM" id="SSF56601">
    <property type="entry name" value="beta-lactamase/transpeptidase-like"/>
    <property type="match status" value="1"/>
</dbReference>
<keyword evidence="1" id="KW-0378">Hydrolase</keyword>
<protein>
    <recommendedName>
        <fullName evidence="2">Beta-lactamase-related domain-containing protein</fullName>
    </recommendedName>
</protein>
<organism evidence="3 4">
    <name type="scientific">Vagococcus vulneris</name>
    <dbReference type="NCBI Taxonomy" id="1977869"/>
    <lineage>
        <taxon>Bacteria</taxon>
        <taxon>Bacillati</taxon>
        <taxon>Bacillota</taxon>
        <taxon>Bacilli</taxon>
        <taxon>Lactobacillales</taxon>
        <taxon>Enterococcaceae</taxon>
        <taxon>Vagococcus</taxon>
    </lineage>
</organism>